<dbReference type="OrthoDB" id="244774at2"/>
<gene>
    <name evidence="3" type="ORF">FF011L_25920</name>
</gene>
<evidence type="ECO:0000256" key="1">
    <source>
        <dbReference type="SAM" id="Phobius"/>
    </source>
</evidence>
<keyword evidence="1" id="KW-0472">Membrane</keyword>
<feature type="transmembrane region" description="Helical" evidence="1">
    <location>
        <begin position="225"/>
        <end position="244"/>
    </location>
</feature>
<evidence type="ECO:0000313" key="3">
    <source>
        <dbReference type="EMBL" id="QDS93819.1"/>
    </source>
</evidence>
<dbReference type="KEGG" id="rml:FF011L_25920"/>
<dbReference type="PANTHER" id="PTHR22911">
    <property type="entry name" value="ACYL-MALONYL CONDENSING ENZYME-RELATED"/>
    <property type="match status" value="1"/>
</dbReference>
<sequence>MNWILLAVGSSLLLGIYDITKKKAAHGNAVPAVLLISVCVGALLWIPLVTWASVDPTSQPITRLRVEPLSYYSHGLIVLKSILVGFSWTCSLFALKHLPLSIAAPIRSSSPLWTIAIATLFLGERPSMGQWVGIAIVLLAFWRFSILGSREGINFRRDRWVGCMILATLSGAVSSIYDKYLLQTALIPPATLQAWFSIYLVPVMVPLFLWWFFCERSEKPFHFHWSILAISPLLLTADMLYFTAVADPEALISVISTVRRCSVVVAFAYGARYLQEAQWRPKAWCVAAILLGVMILTCAP</sequence>
<dbReference type="PANTHER" id="PTHR22911:SF137">
    <property type="entry name" value="SOLUTE CARRIER FAMILY 35 MEMBER G2-RELATED"/>
    <property type="match status" value="1"/>
</dbReference>
<dbReference type="AlphaFoldDB" id="A0A517MG13"/>
<dbReference type="InterPro" id="IPR037185">
    <property type="entry name" value="EmrE-like"/>
</dbReference>
<dbReference type="Gene3D" id="1.10.3730.20">
    <property type="match status" value="1"/>
</dbReference>
<evidence type="ECO:0000313" key="4">
    <source>
        <dbReference type="Proteomes" id="UP000320672"/>
    </source>
</evidence>
<feature type="transmembrane region" description="Helical" evidence="1">
    <location>
        <begin position="29"/>
        <end position="51"/>
    </location>
</feature>
<feature type="transmembrane region" description="Helical" evidence="1">
    <location>
        <begin position="128"/>
        <end position="148"/>
    </location>
</feature>
<feature type="transmembrane region" description="Helical" evidence="1">
    <location>
        <begin position="71"/>
        <end position="95"/>
    </location>
</feature>
<dbReference type="Pfam" id="PF00892">
    <property type="entry name" value="EamA"/>
    <property type="match status" value="1"/>
</dbReference>
<keyword evidence="1" id="KW-1133">Transmembrane helix</keyword>
<reference evidence="3 4" key="1">
    <citation type="submission" date="2019-02" db="EMBL/GenBank/DDBJ databases">
        <title>Deep-cultivation of Planctomycetes and their phenomic and genomic characterization uncovers novel biology.</title>
        <authorList>
            <person name="Wiegand S."/>
            <person name="Jogler M."/>
            <person name="Boedeker C."/>
            <person name="Pinto D."/>
            <person name="Vollmers J."/>
            <person name="Rivas-Marin E."/>
            <person name="Kohn T."/>
            <person name="Peeters S.H."/>
            <person name="Heuer A."/>
            <person name="Rast P."/>
            <person name="Oberbeckmann S."/>
            <person name="Bunk B."/>
            <person name="Jeske O."/>
            <person name="Meyerdierks A."/>
            <person name="Storesund J.E."/>
            <person name="Kallscheuer N."/>
            <person name="Luecker S."/>
            <person name="Lage O.M."/>
            <person name="Pohl T."/>
            <person name="Merkel B.J."/>
            <person name="Hornburger P."/>
            <person name="Mueller R.-W."/>
            <person name="Bruemmer F."/>
            <person name="Labrenz M."/>
            <person name="Spormann A.M."/>
            <person name="Op den Camp H."/>
            <person name="Overmann J."/>
            <person name="Amann R."/>
            <person name="Jetten M.S.M."/>
            <person name="Mascher T."/>
            <person name="Medema M.H."/>
            <person name="Devos D.P."/>
            <person name="Kaster A.-K."/>
            <person name="Ovreas L."/>
            <person name="Rohde M."/>
            <person name="Galperin M.Y."/>
            <person name="Jogler C."/>
        </authorList>
    </citation>
    <scope>NUCLEOTIDE SEQUENCE [LARGE SCALE GENOMIC DNA]</scope>
    <source>
        <strain evidence="3 4">FF011L</strain>
    </source>
</reference>
<feature type="transmembrane region" description="Helical" evidence="1">
    <location>
        <begin position="160"/>
        <end position="177"/>
    </location>
</feature>
<organism evidence="3 4">
    <name type="scientific">Roseimaritima multifibrata</name>
    <dbReference type="NCBI Taxonomy" id="1930274"/>
    <lineage>
        <taxon>Bacteria</taxon>
        <taxon>Pseudomonadati</taxon>
        <taxon>Planctomycetota</taxon>
        <taxon>Planctomycetia</taxon>
        <taxon>Pirellulales</taxon>
        <taxon>Pirellulaceae</taxon>
        <taxon>Roseimaritima</taxon>
    </lineage>
</organism>
<keyword evidence="4" id="KW-1185">Reference proteome</keyword>
<dbReference type="InterPro" id="IPR000620">
    <property type="entry name" value="EamA_dom"/>
</dbReference>
<keyword evidence="1" id="KW-0812">Transmembrane</keyword>
<dbReference type="RefSeq" id="WP_145351912.1">
    <property type="nucleotide sequence ID" value="NZ_CP036262.1"/>
</dbReference>
<protein>
    <submittedName>
        <fullName evidence="3">EamA-like transporter family protein</fullName>
    </submittedName>
</protein>
<proteinExistence type="predicted"/>
<accession>A0A517MG13</accession>
<dbReference type="SUPFAM" id="SSF103481">
    <property type="entry name" value="Multidrug resistance efflux transporter EmrE"/>
    <property type="match status" value="1"/>
</dbReference>
<name>A0A517MG13_9BACT</name>
<evidence type="ECO:0000259" key="2">
    <source>
        <dbReference type="Pfam" id="PF00892"/>
    </source>
</evidence>
<feature type="transmembrane region" description="Helical" evidence="1">
    <location>
        <begin position="192"/>
        <end position="213"/>
    </location>
</feature>
<dbReference type="Proteomes" id="UP000320672">
    <property type="component" value="Chromosome"/>
</dbReference>
<dbReference type="EMBL" id="CP036262">
    <property type="protein sequence ID" value="QDS93819.1"/>
    <property type="molecule type" value="Genomic_DNA"/>
</dbReference>
<dbReference type="GO" id="GO:0016020">
    <property type="term" value="C:membrane"/>
    <property type="evidence" value="ECO:0007669"/>
    <property type="project" value="InterPro"/>
</dbReference>
<feature type="domain" description="EamA" evidence="2">
    <location>
        <begin position="2"/>
        <end position="141"/>
    </location>
</feature>